<name>A0A223V149_9FLAO</name>
<accession>A0A223V149</accession>
<sequence length="390" mass="45834">MFKRVLTFFLVLIFGYVGFSQKNQLSPLSKISLLTVGTGDELAAKFGHSAIRFQDPTLGIDEVYGYGTYDFEDPNFYLNFTRGKLAYTISRMPLNFFEREYKFERRWVKEQELDLNLAQRTAIVAFLENNLLPENKKYQYDFLFDNCATRIPQVFEKTLGENLQFNLSHVKETHSFRELIHQNLELNSWSNFGIDLALGSVIDRKATPYEYMFLPIYVYEQMKHTTLNGKPIVKKESVLLDIPPQSYPSIFLLSPLFWLSIFSLLVTYITYRDYKRKARSVWLDISLFTLTGLAGVLIVFLWFFTDHDATKMNFNLLWTFAPNLFVAFVLLKKKLPHWIKKYVILLLTLILLTLILWVFQVQIFSALIIFILWSLAIRYLFLINHLKQTA</sequence>
<feature type="transmembrane region" description="Helical" evidence="1">
    <location>
        <begin position="343"/>
        <end position="360"/>
    </location>
</feature>
<evidence type="ECO:0000313" key="4">
    <source>
        <dbReference type="EMBL" id="ASV29032.1"/>
    </source>
</evidence>
<evidence type="ECO:0000256" key="1">
    <source>
        <dbReference type="SAM" id="Phobius"/>
    </source>
</evidence>
<dbReference type="InterPro" id="IPR057436">
    <property type="entry name" value="5TMH_Lnb"/>
</dbReference>
<organism evidence="4 5">
    <name type="scientific">Maribacter cobaltidurans</name>
    <dbReference type="NCBI Taxonomy" id="1178778"/>
    <lineage>
        <taxon>Bacteria</taxon>
        <taxon>Pseudomonadati</taxon>
        <taxon>Bacteroidota</taxon>
        <taxon>Flavobacteriia</taxon>
        <taxon>Flavobacteriales</taxon>
        <taxon>Flavobacteriaceae</taxon>
        <taxon>Maribacter</taxon>
    </lineage>
</organism>
<reference evidence="4 5" key="1">
    <citation type="submission" date="2017-08" db="EMBL/GenBank/DDBJ databases">
        <title>The complete genome sequence of Maribacter sp. B1, isolated from deep-sea sediment.</title>
        <authorList>
            <person name="Wu Y.-H."/>
            <person name="Cheng H."/>
            <person name="Xu X.-W."/>
        </authorList>
    </citation>
    <scope>NUCLEOTIDE SEQUENCE [LARGE SCALE GENOMIC DNA]</scope>
    <source>
        <strain evidence="4 5">B1</strain>
    </source>
</reference>
<evidence type="ECO:0000259" key="3">
    <source>
        <dbReference type="Pfam" id="PF25221"/>
    </source>
</evidence>
<proteinExistence type="predicted"/>
<dbReference type="KEGG" id="marb:CJ263_01650"/>
<dbReference type="Proteomes" id="UP000215244">
    <property type="component" value="Chromosome"/>
</dbReference>
<dbReference type="AlphaFoldDB" id="A0A223V149"/>
<feature type="transmembrane region" description="Helical" evidence="1">
    <location>
        <begin position="315"/>
        <end position="331"/>
    </location>
</feature>
<evidence type="ECO:0000259" key="2">
    <source>
        <dbReference type="Pfam" id="PF13387"/>
    </source>
</evidence>
<keyword evidence="1" id="KW-0812">Transmembrane</keyword>
<dbReference type="EMBL" id="CP022957">
    <property type="protein sequence ID" value="ASV29032.1"/>
    <property type="molecule type" value="Genomic_DNA"/>
</dbReference>
<feature type="domain" description="Lnb-like transmembrane" evidence="3">
    <location>
        <begin position="252"/>
        <end position="385"/>
    </location>
</feature>
<dbReference type="OrthoDB" id="319167at2"/>
<evidence type="ECO:0000313" key="5">
    <source>
        <dbReference type="Proteomes" id="UP000215244"/>
    </source>
</evidence>
<feature type="transmembrane region" description="Helical" evidence="1">
    <location>
        <begin position="366"/>
        <end position="386"/>
    </location>
</feature>
<feature type="domain" description="Lnb N-terminal periplasmic" evidence="2">
    <location>
        <begin position="31"/>
        <end position="180"/>
    </location>
</feature>
<dbReference type="RefSeq" id="WP_094995666.1">
    <property type="nucleotide sequence ID" value="NZ_BMJL01000001.1"/>
</dbReference>
<feature type="transmembrane region" description="Helical" evidence="1">
    <location>
        <begin position="250"/>
        <end position="269"/>
    </location>
</feature>
<protein>
    <submittedName>
        <fullName evidence="4">Uncharacterized protein</fullName>
    </submittedName>
</protein>
<keyword evidence="1" id="KW-0472">Membrane</keyword>
<dbReference type="InterPro" id="IPR025178">
    <property type="entry name" value="Lnb_N"/>
</dbReference>
<feature type="transmembrane region" description="Helical" evidence="1">
    <location>
        <begin position="281"/>
        <end position="303"/>
    </location>
</feature>
<keyword evidence="1" id="KW-1133">Transmembrane helix</keyword>
<dbReference type="Pfam" id="PF25221">
    <property type="entry name" value="5TMH_Lnb"/>
    <property type="match status" value="1"/>
</dbReference>
<keyword evidence="5" id="KW-1185">Reference proteome</keyword>
<dbReference type="Pfam" id="PF13387">
    <property type="entry name" value="Lnb_N"/>
    <property type="match status" value="1"/>
</dbReference>
<gene>
    <name evidence="4" type="ORF">CJ263_01650</name>
</gene>